<feature type="transmembrane region" description="Helical" evidence="5">
    <location>
        <begin position="232"/>
        <end position="252"/>
    </location>
</feature>
<evidence type="ECO:0000256" key="3">
    <source>
        <dbReference type="ARBA" id="ARBA00022989"/>
    </source>
</evidence>
<dbReference type="KEGG" id="mrh:MycrhN_2433"/>
<protein>
    <submittedName>
        <fullName evidence="6">Tellurite resistance protein-like permease</fullName>
    </submittedName>
</protein>
<keyword evidence="7" id="KW-1185">Reference proteome</keyword>
<reference evidence="6 7" key="1">
    <citation type="submission" date="2011-12" db="EMBL/GenBank/DDBJ databases">
        <title>Complete sequence of Mycobacterium rhodesiae NBB3.</title>
        <authorList>
            <consortium name="US DOE Joint Genome Institute"/>
            <person name="Lucas S."/>
            <person name="Han J."/>
            <person name="Lapidus A."/>
            <person name="Cheng J.-F."/>
            <person name="Goodwin L."/>
            <person name="Pitluck S."/>
            <person name="Peters L."/>
            <person name="Mikhailova N."/>
            <person name="Gu W."/>
            <person name="Detter J.C."/>
            <person name="Han C."/>
            <person name="Tapia R."/>
            <person name="Land M."/>
            <person name="Hauser L."/>
            <person name="Kyrpides N."/>
            <person name="Ivanova N."/>
            <person name="Pagani I."/>
            <person name="Mattes T."/>
            <person name="Holmes A."/>
            <person name="Rutledge P."/>
            <person name="Paulsen I."/>
            <person name="Coleman N."/>
            <person name="Woyke T."/>
        </authorList>
    </citation>
    <scope>NUCLEOTIDE SEQUENCE [LARGE SCALE GENOMIC DNA]</scope>
    <source>
        <strain evidence="6 7">NBB3</strain>
    </source>
</reference>
<organism evidence="6 7">
    <name type="scientific">Mycolicibacterium rhodesiae (strain NBB3)</name>
    <name type="common">Mycobacterium rhodesiae</name>
    <dbReference type="NCBI Taxonomy" id="710685"/>
    <lineage>
        <taxon>Bacteria</taxon>
        <taxon>Bacillati</taxon>
        <taxon>Actinomycetota</taxon>
        <taxon>Actinomycetes</taxon>
        <taxon>Mycobacteriales</taxon>
        <taxon>Mycobacteriaceae</taxon>
        <taxon>Mycolicibacterium</taxon>
    </lineage>
</organism>
<feature type="transmembrane region" description="Helical" evidence="5">
    <location>
        <begin position="171"/>
        <end position="190"/>
    </location>
</feature>
<dbReference type="STRING" id="710685.MycrhN_2433"/>
<dbReference type="Proteomes" id="UP000005442">
    <property type="component" value="Chromosome"/>
</dbReference>
<evidence type="ECO:0000256" key="5">
    <source>
        <dbReference type="SAM" id="Phobius"/>
    </source>
</evidence>
<dbReference type="Pfam" id="PF03595">
    <property type="entry name" value="SLAC1"/>
    <property type="match status" value="1"/>
</dbReference>
<dbReference type="eggNOG" id="COG1275">
    <property type="taxonomic scope" value="Bacteria"/>
</dbReference>
<feature type="transmembrane region" description="Helical" evidence="5">
    <location>
        <begin position="17"/>
        <end position="38"/>
    </location>
</feature>
<accession>G8RVE9</accession>
<dbReference type="PATRIC" id="fig|710685.3.peg.2433"/>
<dbReference type="Gene3D" id="1.50.10.150">
    <property type="entry name" value="Voltage-dependent anion channel"/>
    <property type="match status" value="1"/>
</dbReference>
<evidence type="ECO:0000313" key="6">
    <source>
        <dbReference type="EMBL" id="AEV73021.1"/>
    </source>
</evidence>
<sequence length="296" mass="32747">MATGIVSIAAADHGFHVISDVLIVLAAVTLPVLMVLSARAWHGLDMRDPNVTLALFTYVAACAVVGARLSEYHIVLWVLGGMAIQGWLTVLPLAIRSMWPLRWTGLRDRARGGWELAAVATSGLAIVWAGLGILFWAFIFWVLGLCLYVVMTTLVLWRVRHDASSPELVQPDVWILMGGIAIATLAGDHLHRILLPGPIADAVRLVTIGTWIVATMWIPVLLYVAFRRSVGLDWPAVFPLGMYSSATYAMAVETGWRWFVVVSLAFFWIAFAAWLVVAVGVLRQWPQWRERRTSAH</sequence>
<dbReference type="GO" id="GO:0055085">
    <property type="term" value="P:transmembrane transport"/>
    <property type="evidence" value="ECO:0007669"/>
    <property type="project" value="InterPro"/>
</dbReference>
<dbReference type="HOGENOM" id="CLU_052472_0_0_11"/>
<feature type="transmembrane region" description="Helical" evidence="5">
    <location>
        <begin position="202"/>
        <end position="225"/>
    </location>
</feature>
<proteinExistence type="predicted"/>
<dbReference type="GO" id="GO:0016020">
    <property type="term" value="C:membrane"/>
    <property type="evidence" value="ECO:0007669"/>
    <property type="project" value="UniProtKB-SubCell"/>
</dbReference>
<dbReference type="InterPro" id="IPR004695">
    <property type="entry name" value="SLAC1/Mae1/Ssu1/TehA"/>
</dbReference>
<dbReference type="AlphaFoldDB" id="G8RVE9"/>
<keyword evidence="2 5" id="KW-0812">Transmembrane</keyword>
<name>G8RVE9_MYCRN</name>
<keyword evidence="4 5" id="KW-0472">Membrane</keyword>
<feature type="transmembrane region" description="Helical" evidence="5">
    <location>
        <begin position="258"/>
        <end position="282"/>
    </location>
</feature>
<gene>
    <name evidence="6" type="ordered locus">MycrhN_2433</name>
</gene>
<dbReference type="EMBL" id="CP003169">
    <property type="protein sequence ID" value="AEV73021.1"/>
    <property type="molecule type" value="Genomic_DNA"/>
</dbReference>
<dbReference type="CDD" id="cd09319">
    <property type="entry name" value="TDT_like_1"/>
    <property type="match status" value="1"/>
</dbReference>
<feature type="transmembrane region" description="Helical" evidence="5">
    <location>
        <begin position="116"/>
        <end position="133"/>
    </location>
</feature>
<dbReference type="InterPro" id="IPR038665">
    <property type="entry name" value="Voltage-dep_anion_channel_sf"/>
</dbReference>
<evidence type="ECO:0000256" key="4">
    <source>
        <dbReference type="ARBA" id="ARBA00023136"/>
    </source>
</evidence>
<evidence type="ECO:0000256" key="2">
    <source>
        <dbReference type="ARBA" id="ARBA00022692"/>
    </source>
</evidence>
<comment type="subcellular location">
    <subcellularLocation>
        <location evidence="1">Membrane</location>
        <topology evidence="1">Multi-pass membrane protein</topology>
    </subcellularLocation>
</comment>
<feature type="transmembrane region" description="Helical" evidence="5">
    <location>
        <begin position="50"/>
        <end position="68"/>
    </location>
</feature>
<evidence type="ECO:0000313" key="7">
    <source>
        <dbReference type="Proteomes" id="UP000005442"/>
    </source>
</evidence>
<evidence type="ECO:0000256" key="1">
    <source>
        <dbReference type="ARBA" id="ARBA00004141"/>
    </source>
</evidence>
<feature type="transmembrane region" description="Helical" evidence="5">
    <location>
        <begin position="139"/>
        <end position="159"/>
    </location>
</feature>
<keyword evidence="3 5" id="KW-1133">Transmembrane helix</keyword>
<feature type="transmembrane region" description="Helical" evidence="5">
    <location>
        <begin position="74"/>
        <end position="95"/>
    </location>
</feature>